<evidence type="ECO:0000313" key="2">
    <source>
        <dbReference type="EMBL" id="MFC6092005.1"/>
    </source>
</evidence>
<protein>
    <submittedName>
        <fullName evidence="2">DUF3040 domain-containing protein</fullName>
    </submittedName>
</protein>
<organism evidence="2 3">
    <name type="scientific">Saccharothrix lopnurensis</name>
    <dbReference type="NCBI Taxonomy" id="1670621"/>
    <lineage>
        <taxon>Bacteria</taxon>
        <taxon>Bacillati</taxon>
        <taxon>Actinomycetota</taxon>
        <taxon>Actinomycetes</taxon>
        <taxon>Pseudonocardiales</taxon>
        <taxon>Pseudonocardiaceae</taxon>
        <taxon>Saccharothrix</taxon>
    </lineage>
</organism>
<dbReference type="InterPro" id="IPR021401">
    <property type="entry name" value="DUF3040"/>
</dbReference>
<dbReference type="Proteomes" id="UP001596220">
    <property type="component" value="Unassembled WGS sequence"/>
</dbReference>
<dbReference type="RefSeq" id="WP_380638304.1">
    <property type="nucleotide sequence ID" value="NZ_JBHSQO010000023.1"/>
</dbReference>
<reference evidence="3" key="1">
    <citation type="journal article" date="2019" name="Int. J. Syst. Evol. Microbiol.">
        <title>The Global Catalogue of Microorganisms (GCM) 10K type strain sequencing project: providing services to taxonomists for standard genome sequencing and annotation.</title>
        <authorList>
            <consortium name="The Broad Institute Genomics Platform"/>
            <consortium name="The Broad Institute Genome Sequencing Center for Infectious Disease"/>
            <person name="Wu L."/>
            <person name="Ma J."/>
        </authorList>
    </citation>
    <scope>NUCLEOTIDE SEQUENCE [LARGE SCALE GENOMIC DNA]</scope>
    <source>
        <strain evidence="3">CGMCC 4.7246</strain>
    </source>
</reference>
<evidence type="ECO:0000256" key="1">
    <source>
        <dbReference type="SAM" id="MobiDB-lite"/>
    </source>
</evidence>
<gene>
    <name evidence="2" type="ORF">ACFP3R_22270</name>
</gene>
<name>A0ABW1P8S8_9PSEU</name>
<comment type="caution">
    <text evidence="2">The sequence shown here is derived from an EMBL/GenBank/DDBJ whole genome shotgun (WGS) entry which is preliminary data.</text>
</comment>
<feature type="region of interest" description="Disordered" evidence="1">
    <location>
        <begin position="90"/>
        <end position="124"/>
    </location>
</feature>
<evidence type="ECO:0000313" key="3">
    <source>
        <dbReference type="Proteomes" id="UP001596220"/>
    </source>
</evidence>
<proteinExistence type="predicted"/>
<keyword evidence="3" id="KW-1185">Reference proteome</keyword>
<dbReference type="Pfam" id="PF11239">
    <property type="entry name" value="DUF3040"/>
    <property type="match status" value="1"/>
</dbReference>
<sequence length="124" mass="13503">MRWSLWLVLIGLLLASLTRTPPVATALATGLVTAGFGARRRFRDRLPHHRCGVAGSGRAALLLAPVVLSPGERELFRAIEGRLETEDPEFARRLRSLTRPHTAPGPDEPLPPEADGDGPNRRDA</sequence>
<dbReference type="EMBL" id="JBHSQO010000023">
    <property type="protein sequence ID" value="MFC6092005.1"/>
    <property type="molecule type" value="Genomic_DNA"/>
</dbReference>
<accession>A0ABW1P8S8</accession>